<comment type="caution">
    <text evidence="2">The sequence shown here is derived from an EMBL/GenBank/DDBJ whole genome shotgun (WGS) entry which is preliminary data.</text>
</comment>
<reference evidence="2" key="2">
    <citation type="submission" date="2021-01" db="EMBL/GenBank/DDBJ databases">
        <authorList>
            <person name="Mieszkin S."/>
            <person name="Pouder E."/>
            <person name="Alain K."/>
        </authorList>
    </citation>
    <scope>NUCLEOTIDE SEQUENCE</scope>
    <source>
        <strain evidence="2">HW T2.11</strain>
    </source>
</reference>
<dbReference type="SUPFAM" id="SSF52540">
    <property type="entry name" value="P-loop containing nucleoside triphosphate hydrolases"/>
    <property type="match status" value="1"/>
</dbReference>
<dbReference type="AlphaFoldDB" id="A0A963YNJ1"/>
<evidence type="ECO:0000313" key="3">
    <source>
        <dbReference type="Proteomes" id="UP000708298"/>
    </source>
</evidence>
<evidence type="ECO:0000256" key="1">
    <source>
        <dbReference type="ARBA" id="ARBA00022679"/>
    </source>
</evidence>
<dbReference type="Pfam" id="PF13469">
    <property type="entry name" value="Sulfotransfer_3"/>
    <property type="match status" value="1"/>
</dbReference>
<keyword evidence="1" id="KW-0808">Transferase</keyword>
<dbReference type="PANTHER" id="PTHR12788">
    <property type="entry name" value="PROTEIN-TYROSINE SULFOTRANSFERASE 2"/>
    <property type="match status" value="1"/>
</dbReference>
<dbReference type="PANTHER" id="PTHR12788:SF10">
    <property type="entry name" value="PROTEIN-TYROSINE SULFOTRANSFERASE"/>
    <property type="match status" value="1"/>
</dbReference>
<name>A0A963YNJ1_9PROT</name>
<dbReference type="GO" id="GO:0008476">
    <property type="term" value="F:protein-tyrosine sulfotransferase activity"/>
    <property type="evidence" value="ECO:0007669"/>
    <property type="project" value="InterPro"/>
</dbReference>
<dbReference type="InterPro" id="IPR026634">
    <property type="entry name" value="TPST-like"/>
</dbReference>
<dbReference type="EMBL" id="JAESVB010000001">
    <property type="protein sequence ID" value="MCB8873837.1"/>
    <property type="molecule type" value="Genomic_DNA"/>
</dbReference>
<gene>
    <name evidence="2" type="ORF">ASILVAE211_01490</name>
</gene>
<accession>A0A963YNJ1</accession>
<evidence type="ECO:0000313" key="2">
    <source>
        <dbReference type="EMBL" id="MCB8873837.1"/>
    </source>
</evidence>
<proteinExistence type="predicted"/>
<keyword evidence="3" id="KW-1185">Reference proteome</keyword>
<reference evidence="2" key="1">
    <citation type="journal article" date="2021" name="Microorganisms">
        <title>Acidisoma silvae sp. nov. and Acidisomacellulosilytica sp. nov., Two Acidophilic Bacteria Isolated from Decaying Wood, Hydrolyzing Cellulose and Producing Poly-3-hydroxybutyrate.</title>
        <authorList>
            <person name="Mieszkin S."/>
            <person name="Pouder E."/>
            <person name="Uroz S."/>
            <person name="Simon-Colin C."/>
            <person name="Alain K."/>
        </authorList>
    </citation>
    <scope>NUCLEOTIDE SEQUENCE</scope>
    <source>
        <strain evidence="2">HW T2.11</strain>
    </source>
</reference>
<sequence>MEQSLSAHPMIAAGDELPLIHDLTETLPRLLGSPLAYPEALSELWMGDQREGLDLLRDVYLQRSRQMGIGQAPGTHYFTDKMPLNETHLGLIALMFPASPLIHVIRHPLDIMVSAFSNHFTHGFCCATALETAALHYARIFDLVAHYRAEMPGIRYRAIRYEDIVLRQEESLRGLFDVIGVDFDPACLTFHSNRRYARTASYAQVTEPLYDRSVGRWRQYRRHLEPVLPILAPAMAQLGYDVS</sequence>
<dbReference type="RefSeq" id="WP_319799524.1">
    <property type="nucleotide sequence ID" value="NZ_JAESVB010000001.1"/>
</dbReference>
<organism evidence="2 3">
    <name type="scientific">Acidisoma silvae</name>
    <dbReference type="NCBI Taxonomy" id="2802396"/>
    <lineage>
        <taxon>Bacteria</taxon>
        <taxon>Pseudomonadati</taxon>
        <taxon>Pseudomonadota</taxon>
        <taxon>Alphaproteobacteria</taxon>
        <taxon>Acetobacterales</taxon>
        <taxon>Acidocellaceae</taxon>
        <taxon>Acidisoma</taxon>
    </lineage>
</organism>
<dbReference type="InterPro" id="IPR027417">
    <property type="entry name" value="P-loop_NTPase"/>
</dbReference>
<dbReference type="Gene3D" id="3.40.50.300">
    <property type="entry name" value="P-loop containing nucleotide triphosphate hydrolases"/>
    <property type="match status" value="1"/>
</dbReference>
<dbReference type="Proteomes" id="UP000708298">
    <property type="component" value="Unassembled WGS sequence"/>
</dbReference>
<protein>
    <submittedName>
        <fullName evidence="2">Sulfotransferase</fullName>
    </submittedName>
</protein>